<comment type="caution">
    <text evidence="3">The sequence shown here is derived from an EMBL/GenBank/DDBJ whole genome shotgun (WGS) entry which is preliminary data.</text>
</comment>
<dbReference type="Gene3D" id="3.40.33.10">
    <property type="entry name" value="CAP"/>
    <property type="match status" value="1"/>
</dbReference>
<feature type="chain" id="PRO_5043707492" description="SCP domain-containing protein" evidence="1">
    <location>
        <begin position="22"/>
        <end position="261"/>
    </location>
</feature>
<evidence type="ECO:0000259" key="2">
    <source>
        <dbReference type="SMART" id="SM00198"/>
    </source>
</evidence>
<dbReference type="InterPro" id="IPR035940">
    <property type="entry name" value="CAP_sf"/>
</dbReference>
<organism evidence="3 4">
    <name type="scientific">Larinioides sclopetarius</name>
    <dbReference type="NCBI Taxonomy" id="280406"/>
    <lineage>
        <taxon>Eukaryota</taxon>
        <taxon>Metazoa</taxon>
        <taxon>Ecdysozoa</taxon>
        <taxon>Arthropoda</taxon>
        <taxon>Chelicerata</taxon>
        <taxon>Arachnida</taxon>
        <taxon>Araneae</taxon>
        <taxon>Araneomorphae</taxon>
        <taxon>Entelegynae</taxon>
        <taxon>Araneoidea</taxon>
        <taxon>Araneidae</taxon>
        <taxon>Larinioides</taxon>
    </lineage>
</organism>
<feature type="signal peptide" evidence="1">
    <location>
        <begin position="1"/>
        <end position="21"/>
    </location>
</feature>
<dbReference type="PRINTS" id="PR00838">
    <property type="entry name" value="V5ALLERGEN"/>
</dbReference>
<gene>
    <name evidence="3" type="ORF">LARSCL_LOCUS220</name>
</gene>
<dbReference type="InterPro" id="IPR002413">
    <property type="entry name" value="V5_allergen-like"/>
</dbReference>
<dbReference type="SUPFAM" id="SSF55797">
    <property type="entry name" value="PR-1-like"/>
    <property type="match status" value="1"/>
</dbReference>
<protein>
    <recommendedName>
        <fullName evidence="2">SCP domain-containing protein</fullName>
    </recommendedName>
</protein>
<evidence type="ECO:0000313" key="3">
    <source>
        <dbReference type="EMBL" id="CAL1261136.1"/>
    </source>
</evidence>
<dbReference type="InterPro" id="IPR018244">
    <property type="entry name" value="Allrgn_V5/Tpx1_CS"/>
</dbReference>
<evidence type="ECO:0000313" key="4">
    <source>
        <dbReference type="Proteomes" id="UP001497382"/>
    </source>
</evidence>
<accession>A0AAV1YQE7</accession>
<dbReference type="PROSITE" id="PS01009">
    <property type="entry name" value="CRISP_1"/>
    <property type="match status" value="1"/>
</dbReference>
<feature type="domain" description="SCP" evidence="2">
    <location>
        <begin position="51"/>
        <end position="210"/>
    </location>
</feature>
<dbReference type="PRINTS" id="PR00837">
    <property type="entry name" value="V5TPXLIKE"/>
</dbReference>
<name>A0AAV1YQE7_9ARAC</name>
<dbReference type="PROSITE" id="PS01010">
    <property type="entry name" value="CRISP_2"/>
    <property type="match status" value="1"/>
</dbReference>
<dbReference type="SMART" id="SM00198">
    <property type="entry name" value="SCP"/>
    <property type="match status" value="1"/>
</dbReference>
<dbReference type="InterPro" id="IPR014044">
    <property type="entry name" value="CAP_dom"/>
</dbReference>
<keyword evidence="4" id="KW-1185">Reference proteome</keyword>
<dbReference type="Pfam" id="PF00188">
    <property type="entry name" value="CAP"/>
    <property type="match status" value="1"/>
</dbReference>
<dbReference type="GO" id="GO:0005576">
    <property type="term" value="C:extracellular region"/>
    <property type="evidence" value="ECO:0007669"/>
    <property type="project" value="InterPro"/>
</dbReference>
<sequence>MKIHVKLALVILCFLLATSESCKYKKFSEDHSFCKDANKNCDLKKSEVTDADKKLILKKHNEYRMKIARGKESRAGGMPKASNMMEMVWDDELASIAQKWANQCKFKHDCPDCRKVERFFVGQNIYTISSTGEAKTKNWGSLTDTFYEEVKDFDKNNIKPFKSSTDYGHFTQLAWATSWKIGCGLAVYKESGQNKSLYVCNYGPGGNINGGRMYKEGKPCSNCPSGTCCCNRCKKSGVTSDYHGLCKVLDEKNFKIDDATE</sequence>
<proteinExistence type="predicted"/>
<keyword evidence="1" id="KW-0732">Signal</keyword>
<dbReference type="Proteomes" id="UP001497382">
    <property type="component" value="Unassembled WGS sequence"/>
</dbReference>
<evidence type="ECO:0000256" key="1">
    <source>
        <dbReference type="SAM" id="SignalP"/>
    </source>
</evidence>
<reference evidence="3 4" key="1">
    <citation type="submission" date="2024-04" db="EMBL/GenBank/DDBJ databases">
        <authorList>
            <person name="Rising A."/>
            <person name="Reimegard J."/>
            <person name="Sonavane S."/>
            <person name="Akerstrom W."/>
            <person name="Nylinder S."/>
            <person name="Hedman E."/>
            <person name="Kallberg Y."/>
        </authorList>
    </citation>
    <scope>NUCLEOTIDE SEQUENCE [LARGE SCALE GENOMIC DNA]</scope>
</reference>
<dbReference type="InterPro" id="IPR001283">
    <property type="entry name" value="CRISP-related"/>
</dbReference>
<dbReference type="CDD" id="cd05380">
    <property type="entry name" value="CAP_euk"/>
    <property type="match status" value="1"/>
</dbReference>
<dbReference type="PANTHER" id="PTHR10334">
    <property type="entry name" value="CYSTEINE-RICH SECRETORY PROTEIN-RELATED"/>
    <property type="match status" value="1"/>
</dbReference>
<dbReference type="AlphaFoldDB" id="A0AAV1YQE7"/>
<dbReference type="EMBL" id="CAXIEN010000001">
    <property type="protein sequence ID" value="CAL1261136.1"/>
    <property type="molecule type" value="Genomic_DNA"/>
</dbReference>